<dbReference type="InParanoid" id="T1HDM7"/>
<dbReference type="EMBL" id="ACPB03022476">
    <property type="status" value="NOT_ANNOTATED_CDS"/>
    <property type="molecule type" value="Genomic_DNA"/>
</dbReference>
<evidence type="ECO:0000313" key="5">
    <source>
        <dbReference type="EnsemblMetazoa" id="RPRC002149-PA"/>
    </source>
</evidence>
<evidence type="ECO:0000259" key="4">
    <source>
        <dbReference type="PROSITE" id="PS50089"/>
    </source>
</evidence>
<keyword evidence="2" id="KW-0479">Metal-binding</keyword>
<dbReference type="eggNOG" id="KOG2231">
    <property type="taxonomic scope" value="Eukaryota"/>
</dbReference>
<dbReference type="SUPFAM" id="SSF57850">
    <property type="entry name" value="RING/U-box"/>
    <property type="match status" value="1"/>
</dbReference>
<reference evidence="5" key="1">
    <citation type="submission" date="2015-05" db="UniProtKB">
        <authorList>
            <consortium name="EnsemblMetazoa"/>
        </authorList>
    </citation>
    <scope>IDENTIFICATION</scope>
</reference>
<sequence length="143" mass="16141">MASNQETIDISNTCVVCFKGVDIYSIGQCDHPVCFECSTRMRVLCRQNECPICSLILAFSMEVPCRTTGKSIREIGKIFEEPPGTIHYIIARYRELGTVNRPRSGRPEKLNRILKLAVFKEIHSNPSSSAPEIAVLLLYDYVK</sequence>
<dbReference type="Proteomes" id="UP000015103">
    <property type="component" value="Unassembled WGS sequence"/>
</dbReference>
<evidence type="ECO:0000313" key="6">
    <source>
        <dbReference type="Proteomes" id="UP000015103"/>
    </source>
</evidence>
<dbReference type="Pfam" id="PF25447">
    <property type="entry name" value="RING_ZNF598"/>
    <property type="match status" value="1"/>
</dbReference>
<dbReference type="EnsemblMetazoa" id="RPRC002149-RA">
    <property type="protein sequence ID" value="RPRC002149-PA"/>
    <property type="gene ID" value="RPRC002149"/>
</dbReference>
<dbReference type="HOGENOM" id="CLU_1808588_0_0_1"/>
<comment type="subcellular location">
    <subcellularLocation>
        <location evidence="1">Nucleus</location>
    </subcellularLocation>
</comment>
<evidence type="ECO:0000256" key="1">
    <source>
        <dbReference type="ARBA" id="ARBA00004123"/>
    </source>
</evidence>
<evidence type="ECO:0000256" key="2">
    <source>
        <dbReference type="ARBA" id="ARBA00022771"/>
    </source>
</evidence>
<feature type="domain" description="RING-type" evidence="4">
    <location>
        <begin position="14"/>
        <end position="54"/>
    </location>
</feature>
<keyword evidence="3" id="KW-0862">Zinc</keyword>
<dbReference type="PROSITE" id="PS50089">
    <property type="entry name" value="ZF_RING_2"/>
    <property type="match status" value="1"/>
</dbReference>
<dbReference type="InterPro" id="IPR001841">
    <property type="entry name" value="Znf_RING"/>
</dbReference>
<dbReference type="GO" id="GO:0072344">
    <property type="term" value="P:rescue of stalled ribosome"/>
    <property type="evidence" value="ECO:0007669"/>
    <property type="project" value="InterPro"/>
</dbReference>
<keyword evidence="2" id="KW-0863">Zinc-finger</keyword>
<dbReference type="GO" id="GO:0005634">
    <property type="term" value="C:nucleus"/>
    <property type="evidence" value="ECO:0007669"/>
    <property type="project" value="UniProtKB-SubCell"/>
</dbReference>
<dbReference type="PANTHER" id="PTHR22938:SF0">
    <property type="entry name" value="E3 UBIQUITIN-PROTEIN LIGASE ZNF598"/>
    <property type="match status" value="1"/>
</dbReference>
<dbReference type="InterPro" id="IPR044288">
    <property type="entry name" value="ZNF598/HEL2"/>
</dbReference>
<dbReference type="InterPro" id="IPR036388">
    <property type="entry name" value="WH-like_DNA-bd_sf"/>
</dbReference>
<name>T1HDM7_RHOPR</name>
<proteinExistence type="predicted"/>
<dbReference type="VEuPathDB" id="VectorBase:RPRC002149"/>
<organism evidence="5 6">
    <name type="scientific">Rhodnius prolixus</name>
    <name type="common">Triatomid bug</name>
    <dbReference type="NCBI Taxonomy" id="13249"/>
    <lineage>
        <taxon>Eukaryota</taxon>
        <taxon>Metazoa</taxon>
        <taxon>Ecdysozoa</taxon>
        <taxon>Arthropoda</taxon>
        <taxon>Hexapoda</taxon>
        <taxon>Insecta</taxon>
        <taxon>Pterygota</taxon>
        <taxon>Neoptera</taxon>
        <taxon>Paraneoptera</taxon>
        <taxon>Hemiptera</taxon>
        <taxon>Heteroptera</taxon>
        <taxon>Panheteroptera</taxon>
        <taxon>Cimicomorpha</taxon>
        <taxon>Reduviidae</taxon>
        <taxon>Triatominae</taxon>
        <taxon>Rhodnius</taxon>
    </lineage>
</organism>
<dbReference type="AlphaFoldDB" id="T1HDM7"/>
<dbReference type="GO" id="GO:0008270">
    <property type="term" value="F:zinc ion binding"/>
    <property type="evidence" value="ECO:0007669"/>
    <property type="project" value="UniProtKB-KW"/>
</dbReference>
<evidence type="ECO:0000256" key="3">
    <source>
        <dbReference type="ARBA" id="ARBA00022833"/>
    </source>
</evidence>
<dbReference type="GO" id="GO:0043022">
    <property type="term" value="F:ribosome binding"/>
    <property type="evidence" value="ECO:0007669"/>
    <property type="project" value="TreeGrafter"/>
</dbReference>
<dbReference type="GO" id="GO:0016567">
    <property type="term" value="P:protein ubiquitination"/>
    <property type="evidence" value="ECO:0007669"/>
    <property type="project" value="TreeGrafter"/>
</dbReference>
<dbReference type="InterPro" id="IPR009057">
    <property type="entry name" value="Homeodomain-like_sf"/>
</dbReference>
<keyword evidence="6" id="KW-1185">Reference proteome</keyword>
<dbReference type="STRING" id="13249.T1HDM7"/>
<dbReference type="SUPFAM" id="SSF46689">
    <property type="entry name" value="Homeodomain-like"/>
    <property type="match status" value="1"/>
</dbReference>
<dbReference type="GO" id="GO:0061630">
    <property type="term" value="F:ubiquitin protein ligase activity"/>
    <property type="evidence" value="ECO:0007669"/>
    <property type="project" value="InterPro"/>
</dbReference>
<dbReference type="Gene3D" id="1.10.10.10">
    <property type="entry name" value="Winged helix-like DNA-binding domain superfamily/Winged helix DNA-binding domain"/>
    <property type="match status" value="1"/>
</dbReference>
<accession>T1HDM7</accession>
<protein>
    <submittedName>
        <fullName evidence="5">RING-type domain-containing protein</fullName>
    </submittedName>
</protein>
<dbReference type="PANTHER" id="PTHR22938">
    <property type="entry name" value="ZINC FINGER PROTEIN 598"/>
    <property type="match status" value="1"/>
</dbReference>